<evidence type="ECO:0000256" key="3">
    <source>
        <dbReference type="ARBA" id="ARBA00022833"/>
    </source>
</evidence>
<evidence type="ECO:0000256" key="5">
    <source>
        <dbReference type="SAM" id="Coils"/>
    </source>
</evidence>
<evidence type="ECO:0000256" key="6">
    <source>
        <dbReference type="SAM" id="MobiDB-lite"/>
    </source>
</evidence>
<dbReference type="Pfam" id="PF13832">
    <property type="entry name" value="zf-HC5HC2H_2"/>
    <property type="match status" value="1"/>
</dbReference>
<dbReference type="GO" id="GO:0006357">
    <property type="term" value="P:regulation of transcription by RNA polymerase II"/>
    <property type="evidence" value="ECO:0007669"/>
    <property type="project" value="TreeGrafter"/>
</dbReference>
<evidence type="ECO:0008006" key="11">
    <source>
        <dbReference type="Google" id="ProtNLM"/>
    </source>
</evidence>
<dbReference type="Gene3D" id="3.30.40.10">
    <property type="entry name" value="Zinc/RING finger domain, C3HC4 (zinc finger)"/>
    <property type="match status" value="3"/>
</dbReference>
<dbReference type="PROSITE" id="PS50016">
    <property type="entry name" value="ZF_PHD_2"/>
    <property type="match status" value="3"/>
</dbReference>
<protein>
    <recommendedName>
        <fullName evidence="11">PHD finger protein 14</fullName>
    </recommendedName>
</protein>
<evidence type="ECO:0000313" key="10">
    <source>
        <dbReference type="Proteomes" id="UP000095300"/>
    </source>
</evidence>
<dbReference type="PANTHER" id="PTHR13793:SF150">
    <property type="entry name" value="PHD FINGER PROTEIN 14"/>
    <property type="match status" value="1"/>
</dbReference>
<keyword evidence="5" id="KW-0175">Coiled coil</keyword>
<dbReference type="CDD" id="cd15562">
    <property type="entry name" value="PHD2_PHF14"/>
    <property type="match status" value="1"/>
</dbReference>
<feature type="compositionally biased region" description="Low complexity" evidence="6">
    <location>
        <begin position="831"/>
        <end position="840"/>
    </location>
</feature>
<name>A0A1I8QEW7_STOCA</name>
<feature type="domain" description="PHD-type" evidence="7">
    <location>
        <begin position="1106"/>
        <end position="1159"/>
    </location>
</feature>
<feature type="compositionally biased region" description="Low complexity" evidence="6">
    <location>
        <begin position="779"/>
        <end position="792"/>
    </location>
</feature>
<dbReference type="GO" id="GO:0008270">
    <property type="term" value="F:zinc ion binding"/>
    <property type="evidence" value="ECO:0007669"/>
    <property type="project" value="UniProtKB-KW"/>
</dbReference>
<feature type="compositionally biased region" description="Low complexity" evidence="6">
    <location>
        <begin position="803"/>
        <end position="813"/>
    </location>
</feature>
<dbReference type="AlphaFoldDB" id="A0A1I8QEW7"/>
<proteinExistence type="predicted"/>
<keyword evidence="3" id="KW-0862">Zinc</keyword>
<feature type="compositionally biased region" description="Polar residues" evidence="6">
    <location>
        <begin position="1051"/>
        <end position="1065"/>
    </location>
</feature>
<feature type="region of interest" description="Disordered" evidence="6">
    <location>
        <begin position="1051"/>
        <end position="1098"/>
    </location>
</feature>
<dbReference type="PROSITE" id="PS51805">
    <property type="entry name" value="EPHD"/>
    <property type="match status" value="1"/>
</dbReference>
<feature type="coiled-coil region" evidence="5">
    <location>
        <begin position="469"/>
        <end position="496"/>
    </location>
</feature>
<dbReference type="InterPro" id="IPR001965">
    <property type="entry name" value="Znf_PHD"/>
</dbReference>
<accession>A0A1I8QEW7</accession>
<keyword evidence="10" id="KW-1185">Reference proteome</keyword>
<feature type="compositionally biased region" description="Acidic residues" evidence="6">
    <location>
        <begin position="33"/>
        <end position="73"/>
    </location>
</feature>
<dbReference type="Pfam" id="PF00628">
    <property type="entry name" value="PHD"/>
    <property type="match status" value="3"/>
</dbReference>
<sequence>MAPFKRQRQPKMTTQALLAFDLGESSSDSDFRIEDEEDDDGDGGDDDNSSSASDEDDNDDDDDDEEDKCDSDDSTLQLKQLLAEATEDVKEDEKKTTINKSEDLVVNGGDNLEDILRRMDAKPVTVSKIPLKAICCVCLGDRSDDSNEIVECDGCGVSVHEGCYGVSDNNSISSTNSTCSTEPWFCEACRAGVSEPTCELCPNKGGIYKETDVGKWVHLVCALYVPGVAFGEVDQLSCVTLFEMQYSKWGAKPCSLCEDSRFSRTGVCIGCDAGMCKTYFHVTCAQAAGFLTEAHHEDTDAADPFYAHCKVHSEKELIRKRKRNYHTFRANMEEKQKEKSLHNLDDPCPAQMRINRKLQKYQVKYANHKQARVEPWVPTQKMSRLITTSASAYNRLLAKANVMEVDVDLMERQDTQIQSLIDIRKKWHIAPAFSVEFVAYYIDRIARTKELKEQLTEMVTKNSSLTKDQSEFRSEYDSLLDKNKDLKDKHESLINSISQIHTHISSLCPNKNLPNPLNIGRPTSEEPLKTCTPTYRPISVPTAAALKMGVGFPLAHLGHHPNTKGDSNRLLSTQAKDSPLCNSSPIAGYPSAFIHHGQTHKSPKIHLLSTAPPMETHNCGICKQSTDQHLLAKCDTCKLFYHLGCLNPPLTRHPKKSKLYGWQCSECDKSDQSDVLPEMPKGPRKSRTRFNKDGIIVPVKSVTPNQEDTLQQHLNSTKTDNQGPGPAKRRSLDNQITANFLASPSSSTSFKKLLNKSLPNVIETPKPTDSSEQKCHVYSNNNNNNNNDSSDSITPKLSKKSKLSLNYSKSVSSQQIAQPQPEIVNNEKSSFKTSSKSSTKAYIENTHPSPVLPSLPIDEPLVLVMTPKSSTPLPVVADADPLALPPSAATTTINPTIANNITPLEGAFSVTDVNSKQSRKQKRKDKHKNKHNLSSDTERSLSKEHKRKRKKKQHDMEAPSDTMAGIPKIKIKFKTLPLPGEVTPEAQFFYVSADMVRSADEASRPGSVETIEDFSTSGVPEDPIPTTPKPNVTPPRPISANALAAKTISNSPSIAPSVTPAKTFTSPRKSSPRKPVPSRLSAGYSSSTSTSSGRTKVPAQQSANQVLACCVCHTNGTTTNMVTCDECRKHYHFTCLDPPLKKSPKIRGYSWHCADCDPTDEEKH</sequence>
<dbReference type="InterPro" id="IPR019787">
    <property type="entry name" value="Znf_PHD-finger"/>
</dbReference>
<evidence type="ECO:0000256" key="1">
    <source>
        <dbReference type="ARBA" id="ARBA00022723"/>
    </source>
</evidence>
<keyword evidence="2 4" id="KW-0863">Zinc-finger</keyword>
<gene>
    <name evidence="9" type="primary">106093754</name>
</gene>
<dbReference type="CDD" id="cd15561">
    <property type="entry name" value="PHD1_PHF14"/>
    <property type="match status" value="1"/>
</dbReference>
<dbReference type="SUPFAM" id="SSF57903">
    <property type="entry name" value="FYVE/PHD zinc finger"/>
    <property type="match status" value="3"/>
</dbReference>
<dbReference type="CDD" id="cd15674">
    <property type="entry name" value="ePHD_PHF14"/>
    <property type="match status" value="1"/>
</dbReference>
<dbReference type="Proteomes" id="UP000095300">
    <property type="component" value="Unassembled WGS sequence"/>
</dbReference>
<evidence type="ECO:0000256" key="2">
    <source>
        <dbReference type="ARBA" id="ARBA00022771"/>
    </source>
</evidence>
<dbReference type="PANTHER" id="PTHR13793">
    <property type="entry name" value="PHD FINGER PROTEINS"/>
    <property type="match status" value="1"/>
</dbReference>
<feature type="region of interest" description="Disordered" evidence="6">
    <location>
        <begin position="909"/>
        <end position="963"/>
    </location>
</feature>
<feature type="domain" description="PHD-type" evidence="7">
    <location>
        <begin position="132"/>
        <end position="192"/>
    </location>
</feature>
<feature type="domain" description="PHD-type" evidence="7">
    <location>
        <begin position="616"/>
        <end position="670"/>
    </location>
</feature>
<evidence type="ECO:0000313" key="9">
    <source>
        <dbReference type="EnsemblMetazoa" id="SCAU016527-PA"/>
    </source>
</evidence>
<evidence type="ECO:0000259" key="7">
    <source>
        <dbReference type="PROSITE" id="PS50016"/>
    </source>
</evidence>
<feature type="domain" description="PHD-type" evidence="8">
    <location>
        <begin position="195"/>
        <end position="313"/>
    </location>
</feature>
<dbReference type="InterPro" id="IPR019786">
    <property type="entry name" value="Zinc_finger_PHD-type_CS"/>
</dbReference>
<dbReference type="PROSITE" id="PS01359">
    <property type="entry name" value="ZF_PHD_1"/>
    <property type="match status" value="2"/>
</dbReference>
<dbReference type="EnsemblMetazoa" id="SCAU016527-RA">
    <property type="protein sequence ID" value="SCAU016527-PA"/>
    <property type="gene ID" value="SCAU016527"/>
</dbReference>
<dbReference type="VEuPathDB" id="VectorBase:SCAU016527"/>
<reference evidence="9" key="1">
    <citation type="submission" date="2020-05" db="UniProtKB">
        <authorList>
            <consortium name="EnsemblMetazoa"/>
        </authorList>
    </citation>
    <scope>IDENTIFICATION</scope>
    <source>
        <strain evidence="9">USDA</strain>
    </source>
</reference>
<dbReference type="InterPro" id="IPR011011">
    <property type="entry name" value="Znf_FYVE_PHD"/>
</dbReference>
<keyword evidence="1" id="KW-0479">Metal-binding</keyword>
<feature type="region of interest" description="Disordered" evidence="6">
    <location>
        <begin position="1"/>
        <end position="76"/>
    </location>
</feature>
<feature type="region of interest" description="Disordered" evidence="6">
    <location>
        <begin position="669"/>
        <end position="706"/>
    </location>
</feature>
<feature type="region of interest" description="Disordered" evidence="6">
    <location>
        <begin position="1011"/>
        <end position="1038"/>
    </location>
</feature>
<evidence type="ECO:0000256" key="4">
    <source>
        <dbReference type="PROSITE-ProRule" id="PRU00146"/>
    </source>
</evidence>
<dbReference type="InterPro" id="IPR050701">
    <property type="entry name" value="Histone_Mod_Regulator"/>
</dbReference>
<dbReference type="CDD" id="cd15563">
    <property type="entry name" value="PHD3_PHF14"/>
    <property type="match status" value="1"/>
</dbReference>
<organism evidence="9 10">
    <name type="scientific">Stomoxys calcitrans</name>
    <name type="common">Stable fly</name>
    <name type="synonym">Conops calcitrans</name>
    <dbReference type="NCBI Taxonomy" id="35570"/>
    <lineage>
        <taxon>Eukaryota</taxon>
        <taxon>Metazoa</taxon>
        <taxon>Ecdysozoa</taxon>
        <taxon>Arthropoda</taxon>
        <taxon>Hexapoda</taxon>
        <taxon>Insecta</taxon>
        <taxon>Pterygota</taxon>
        <taxon>Neoptera</taxon>
        <taxon>Endopterygota</taxon>
        <taxon>Diptera</taxon>
        <taxon>Brachycera</taxon>
        <taxon>Muscomorpha</taxon>
        <taxon>Muscoidea</taxon>
        <taxon>Muscidae</taxon>
        <taxon>Stomoxys</taxon>
    </lineage>
</organism>
<dbReference type="InterPro" id="IPR034732">
    <property type="entry name" value="EPHD"/>
</dbReference>
<feature type="region of interest" description="Disordered" evidence="6">
    <location>
        <begin position="761"/>
        <end position="847"/>
    </location>
</feature>
<evidence type="ECO:0000259" key="8">
    <source>
        <dbReference type="PROSITE" id="PS51805"/>
    </source>
</evidence>
<feature type="compositionally biased region" description="Pro residues" evidence="6">
    <location>
        <begin position="1022"/>
        <end position="1037"/>
    </location>
</feature>
<feature type="compositionally biased region" description="Basic residues" evidence="6">
    <location>
        <begin position="917"/>
        <end position="931"/>
    </location>
</feature>
<dbReference type="InterPro" id="IPR013083">
    <property type="entry name" value="Znf_RING/FYVE/PHD"/>
</dbReference>
<feature type="compositionally biased region" description="Basic residues" evidence="6">
    <location>
        <begin position="944"/>
        <end position="953"/>
    </location>
</feature>
<dbReference type="OrthoDB" id="336088at2759"/>
<dbReference type="SMART" id="SM00249">
    <property type="entry name" value="PHD"/>
    <property type="match status" value="4"/>
</dbReference>
<dbReference type="KEGG" id="scac:106093754"/>
<dbReference type="Gene3D" id="2.30.30.1150">
    <property type="match status" value="1"/>
</dbReference>